<protein>
    <submittedName>
        <fullName evidence="1">Uncharacterized protein</fullName>
    </submittedName>
</protein>
<proteinExistence type="predicted"/>
<organism evidence="1 2">
    <name type="scientific">Bradyrhizobium nitroreducens</name>
    <dbReference type="NCBI Taxonomy" id="709803"/>
    <lineage>
        <taxon>Bacteria</taxon>
        <taxon>Pseudomonadati</taxon>
        <taxon>Pseudomonadota</taxon>
        <taxon>Alphaproteobacteria</taxon>
        <taxon>Hyphomicrobiales</taxon>
        <taxon>Nitrobacteraceae</taxon>
        <taxon>Bradyrhizobium</taxon>
    </lineage>
</organism>
<evidence type="ECO:0000313" key="1">
    <source>
        <dbReference type="EMBL" id="PIT02734.1"/>
    </source>
</evidence>
<name>A0A2M6UDQ5_9BRAD</name>
<comment type="caution">
    <text evidence="1">The sequence shown here is derived from an EMBL/GenBank/DDBJ whole genome shotgun (WGS) entry which is preliminary data.</text>
</comment>
<dbReference type="Proteomes" id="UP000228930">
    <property type="component" value="Unassembled WGS sequence"/>
</dbReference>
<dbReference type="RefSeq" id="WP_100177901.1">
    <property type="nucleotide sequence ID" value="NZ_LFJC01000003.1"/>
</dbReference>
<dbReference type="EMBL" id="LFJC01000003">
    <property type="protein sequence ID" value="PIT02734.1"/>
    <property type="molecule type" value="Genomic_DNA"/>
</dbReference>
<reference evidence="1 2" key="1">
    <citation type="submission" date="2015-06" db="EMBL/GenBank/DDBJ databases">
        <title>Comparative genome analysis of nirS-carrying Bradyrhizobium sp. strains.</title>
        <authorList>
            <person name="Ishii S."/>
            <person name="Jang J."/>
            <person name="Nishizawa T."/>
            <person name="Senoo K."/>
        </authorList>
    </citation>
    <scope>NUCLEOTIDE SEQUENCE [LARGE SCALE GENOMIC DNA]</scope>
    <source>
        <strain evidence="1 2">TSA1</strain>
    </source>
</reference>
<accession>A0A2M6UDQ5</accession>
<sequence length="68" mass="7621">MERLFGHERLAQQVGEMVAAQVYKGSTSDYRGALGGQVGTTAIENLFLYALDAYCEYHSCEREPVLIY</sequence>
<keyword evidence="2" id="KW-1185">Reference proteome</keyword>
<gene>
    <name evidence="1" type="ORF">TSA1_19735</name>
</gene>
<dbReference type="AlphaFoldDB" id="A0A2M6UDQ5"/>
<evidence type="ECO:0000313" key="2">
    <source>
        <dbReference type="Proteomes" id="UP000228930"/>
    </source>
</evidence>